<evidence type="ECO:0008006" key="5">
    <source>
        <dbReference type="Google" id="ProtNLM"/>
    </source>
</evidence>
<reference evidence="3 4" key="1">
    <citation type="submission" date="2024-04" db="EMBL/GenBank/DDBJ databases">
        <title>Phyllosticta paracitricarpa is synonymous to the EU quarantine fungus P. citricarpa based on phylogenomic analyses.</title>
        <authorList>
            <consortium name="Lawrence Berkeley National Laboratory"/>
            <person name="Van Ingen-Buijs V.A."/>
            <person name="Van Westerhoven A.C."/>
            <person name="Haridas S."/>
            <person name="Skiadas P."/>
            <person name="Martin F."/>
            <person name="Groenewald J.Z."/>
            <person name="Crous P.W."/>
            <person name="Seidl M.F."/>
        </authorList>
    </citation>
    <scope>NUCLEOTIDE SEQUENCE [LARGE SCALE GENOMIC DNA]</scope>
    <source>
        <strain evidence="3 4">CBS 123371</strain>
    </source>
</reference>
<gene>
    <name evidence="3" type="ORF">IWZ03DRAFT_232839</name>
</gene>
<keyword evidence="2" id="KW-0732">Signal</keyword>
<proteinExistence type="predicted"/>
<dbReference type="Proteomes" id="UP001363622">
    <property type="component" value="Unassembled WGS sequence"/>
</dbReference>
<evidence type="ECO:0000313" key="3">
    <source>
        <dbReference type="EMBL" id="KAK7514925.1"/>
    </source>
</evidence>
<evidence type="ECO:0000313" key="4">
    <source>
        <dbReference type="Proteomes" id="UP001363622"/>
    </source>
</evidence>
<keyword evidence="1" id="KW-0472">Membrane</keyword>
<name>A0ABR1KIF0_9PEZI</name>
<comment type="caution">
    <text evidence="3">The sequence shown here is derived from an EMBL/GenBank/DDBJ whole genome shotgun (WGS) entry which is preliminary data.</text>
</comment>
<organism evidence="3 4">
    <name type="scientific">Phyllosticta citriasiana</name>
    <dbReference type="NCBI Taxonomy" id="595635"/>
    <lineage>
        <taxon>Eukaryota</taxon>
        <taxon>Fungi</taxon>
        <taxon>Dikarya</taxon>
        <taxon>Ascomycota</taxon>
        <taxon>Pezizomycotina</taxon>
        <taxon>Dothideomycetes</taxon>
        <taxon>Dothideomycetes incertae sedis</taxon>
        <taxon>Botryosphaeriales</taxon>
        <taxon>Phyllostictaceae</taxon>
        <taxon>Phyllosticta</taxon>
    </lineage>
</organism>
<sequence length="163" mass="17449">MFCFALLYFALLCFALLCFAFFCCAGCGLRFLGLLACIATAFFLCSLSLPPPPPPSLSSFSFPPLPPPSHFFPLMATAFGSASRHGRTDETDDAAMRCDTLRCDGIYHGATGRNGMGAFLVRFLSALPSALLFCNRRLGKGDGGWLGGRSAMRVESRGGLRLG</sequence>
<keyword evidence="4" id="KW-1185">Reference proteome</keyword>
<protein>
    <recommendedName>
        <fullName evidence="5">Secreted protein</fullName>
    </recommendedName>
</protein>
<accession>A0ABR1KIF0</accession>
<dbReference type="EMBL" id="JBBPHU010000008">
    <property type="protein sequence ID" value="KAK7514925.1"/>
    <property type="molecule type" value="Genomic_DNA"/>
</dbReference>
<evidence type="ECO:0000256" key="1">
    <source>
        <dbReference type="SAM" id="Phobius"/>
    </source>
</evidence>
<feature type="transmembrane region" description="Helical" evidence="1">
    <location>
        <begin position="30"/>
        <end position="49"/>
    </location>
</feature>
<keyword evidence="1" id="KW-0812">Transmembrane</keyword>
<evidence type="ECO:0000256" key="2">
    <source>
        <dbReference type="SAM" id="SignalP"/>
    </source>
</evidence>
<feature type="chain" id="PRO_5047482333" description="Secreted protein" evidence="2">
    <location>
        <begin position="21"/>
        <end position="163"/>
    </location>
</feature>
<feature type="signal peptide" evidence="2">
    <location>
        <begin position="1"/>
        <end position="20"/>
    </location>
</feature>
<keyword evidence="1" id="KW-1133">Transmembrane helix</keyword>